<sequence>MGLPTALRSRMKHAISEKTSSASTPPASRQPTLRPQSPVASADPSDAPSDGSQLTNEAIKRATRLRKGFALSASFAYLMNLIFLILVMIGNLAPRPVIDQTYFFKLVLADIIPLSVPNARLINSIAQSIGLHDFYQVGLWNFCEGYLNRGITFCSRPETLYWFNPVSVLMDELLAGATVALPTALVTILDVLRVTSHIMFGFFLTTTILSFLLCVLSPSLPVRSRWWSLPIAFAAFLHMVLLIAACGAATAISAAFKVAAEAQSELNIRAELGTRMFIFMWLATGFAVWGFGVHAGMGCCCTSRRDLRIGRRVVRDGKSARF</sequence>
<feature type="region of interest" description="Disordered" evidence="1">
    <location>
        <begin position="1"/>
        <end position="54"/>
    </location>
</feature>
<comment type="caution">
    <text evidence="3">The sequence shown here is derived from an EMBL/GenBank/DDBJ whole genome shotgun (WGS) entry which is preliminary data.</text>
</comment>
<name>A0ABR4D599_9PEZI</name>
<dbReference type="Proteomes" id="UP001600064">
    <property type="component" value="Unassembled WGS sequence"/>
</dbReference>
<dbReference type="GeneID" id="98128705"/>
<keyword evidence="2" id="KW-0812">Transmembrane</keyword>
<dbReference type="PANTHER" id="PTHR28019">
    <property type="entry name" value="CELL MEMBRANE PROTEIN YLR413W-RELATED"/>
    <property type="match status" value="1"/>
</dbReference>
<evidence type="ECO:0000256" key="1">
    <source>
        <dbReference type="SAM" id="MobiDB-lite"/>
    </source>
</evidence>
<dbReference type="RefSeq" id="XP_070863476.1">
    <property type="nucleotide sequence ID" value="XM_071014061.1"/>
</dbReference>
<dbReference type="EMBL" id="JAZGUE010000007">
    <property type="protein sequence ID" value="KAL2264749.1"/>
    <property type="molecule type" value="Genomic_DNA"/>
</dbReference>
<feature type="transmembrane region" description="Helical" evidence="2">
    <location>
        <begin position="173"/>
        <end position="192"/>
    </location>
</feature>
<gene>
    <name evidence="3" type="ORF">VTJ83DRAFT_7259</name>
</gene>
<dbReference type="Pfam" id="PF06687">
    <property type="entry name" value="SUR7"/>
    <property type="match status" value="1"/>
</dbReference>
<keyword evidence="2" id="KW-1133">Transmembrane helix</keyword>
<organism evidence="3 4">
    <name type="scientific">Remersonia thermophila</name>
    <dbReference type="NCBI Taxonomy" id="72144"/>
    <lineage>
        <taxon>Eukaryota</taxon>
        <taxon>Fungi</taxon>
        <taxon>Dikarya</taxon>
        <taxon>Ascomycota</taxon>
        <taxon>Pezizomycotina</taxon>
        <taxon>Sordariomycetes</taxon>
        <taxon>Sordariomycetidae</taxon>
        <taxon>Sordariales</taxon>
        <taxon>Sordariales incertae sedis</taxon>
        <taxon>Remersonia</taxon>
    </lineage>
</organism>
<protein>
    <submittedName>
        <fullName evidence="3">Uncharacterized protein</fullName>
    </submittedName>
</protein>
<evidence type="ECO:0000313" key="4">
    <source>
        <dbReference type="Proteomes" id="UP001600064"/>
    </source>
</evidence>
<evidence type="ECO:0000256" key="2">
    <source>
        <dbReference type="SAM" id="Phobius"/>
    </source>
</evidence>
<reference evidence="3 4" key="1">
    <citation type="journal article" date="2024" name="Commun. Biol.">
        <title>Comparative genomic analysis of thermophilic fungi reveals convergent evolutionary adaptations and gene losses.</title>
        <authorList>
            <person name="Steindorff A.S."/>
            <person name="Aguilar-Pontes M.V."/>
            <person name="Robinson A.J."/>
            <person name="Andreopoulos B."/>
            <person name="LaButti K."/>
            <person name="Kuo A."/>
            <person name="Mondo S."/>
            <person name="Riley R."/>
            <person name="Otillar R."/>
            <person name="Haridas S."/>
            <person name="Lipzen A."/>
            <person name="Grimwood J."/>
            <person name="Schmutz J."/>
            <person name="Clum A."/>
            <person name="Reid I.D."/>
            <person name="Moisan M.C."/>
            <person name="Butler G."/>
            <person name="Nguyen T.T.M."/>
            <person name="Dewar K."/>
            <person name="Conant G."/>
            <person name="Drula E."/>
            <person name="Henrissat B."/>
            <person name="Hansel C."/>
            <person name="Singer S."/>
            <person name="Hutchinson M.I."/>
            <person name="de Vries R.P."/>
            <person name="Natvig D.O."/>
            <person name="Powell A.J."/>
            <person name="Tsang A."/>
            <person name="Grigoriev I.V."/>
        </authorList>
    </citation>
    <scope>NUCLEOTIDE SEQUENCE [LARGE SCALE GENOMIC DNA]</scope>
    <source>
        <strain evidence="3 4">ATCC 22073</strain>
    </source>
</reference>
<feature type="transmembrane region" description="Helical" evidence="2">
    <location>
        <begin position="277"/>
        <end position="297"/>
    </location>
</feature>
<dbReference type="PANTHER" id="PTHR28019:SF2">
    <property type="entry name" value="CELL MEMBRANE PROTEIN YLR413W-RELATED"/>
    <property type="match status" value="1"/>
</dbReference>
<accession>A0ABR4D599</accession>
<feature type="compositionally biased region" description="Low complexity" evidence="1">
    <location>
        <begin position="37"/>
        <end position="52"/>
    </location>
</feature>
<keyword evidence="2" id="KW-0472">Membrane</keyword>
<dbReference type="InterPro" id="IPR052413">
    <property type="entry name" value="SUR7_domain"/>
</dbReference>
<feature type="transmembrane region" description="Helical" evidence="2">
    <location>
        <begin position="231"/>
        <end position="256"/>
    </location>
</feature>
<feature type="compositionally biased region" description="Polar residues" evidence="1">
    <location>
        <begin position="17"/>
        <end position="35"/>
    </location>
</feature>
<feature type="transmembrane region" description="Helical" evidence="2">
    <location>
        <begin position="69"/>
        <end position="93"/>
    </location>
</feature>
<evidence type="ECO:0000313" key="3">
    <source>
        <dbReference type="EMBL" id="KAL2264749.1"/>
    </source>
</evidence>
<feature type="transmembrane region" description="Helical" evidence="2">
    <location>
        <begin position="199"/>
        <end position="219"/>
    </location>
</feature>
<keyword evidence="4" id="KW-1185">Reference proteome</keyword>
<dbReference type="InterPro" id="IPR009571">
    <property type="entry name" value="SUR7/Rim9-like_fungi"/>
</dbReference>
<proteinExistence type="predicted"/>